<evidence type="ECO:0000313" key="14">
    <source>
        <dbReference type="EMBL" id="RLV61390.1"/>
    </source>
</evidence>
<protein>
    <recommendedName>
        <fullName evidence="2">thioredoxin-dependent peroxiredoxin</fullName>
        <ecNumber evidence="2">1.11.1.24</ecNumber>
    </recommendedName>
    <alternativeName>
        <fullName evidence="8">Thioredoxin peroxidase</fullName>
    </alternativeName>
    <alternativeName>
        <fullName evidence="10">Thioredoxin-dependent peroxiredoxin Bcp</fullName>
    </alternativeName>
</protein>
<accession>A0A3L8Q1P0</accession>
<dbReference type="RefSeq" id="WP_121837426.1">
    <property type="nucleotide sequence ID" value="NZ_ML014755.1"/>
</dbReference>
<dbReference type="PROSITE" id="PS51352">
    <property type="entry name" value="THIOREDOXIN_2"/>
    <property type="match status" value="1"/>
</dbReference>
<keyword evidence="6" id="KW-1015">Disulfide bond</keyword>
<dbReference type="EMBL" id="QZEI01000004">
    <property type="protein sequence ID" value="RLV61390.1"/>
    <property type="molecule type" value="Genomic_DNA"/>
</dbReference>
<dbReference type="GO" id="GO:0008379">
    <property type="term" value="F:thioredoxin peroxidase activity"/>
    <property type="evidence" value="ECO:0007669"/>
    <property type="project" value="TreeGrafter"/>
</dbReference>
<feature type="chain" id="PRO_5017989928" description="thioredoxin-dependent peroxiredoxin" evidence="12">
    <location>
        <begin position="20"/>
        <end position="211"/>
    </location>
</feature>
<evidence type="ECO:0000256" key="3">
    <source>
        <dbReference type="ARBA" id="ARBA00022559"/>
    </source>
</evidence>
<dbReference type="InterPro" id="IPR050924">
    <property type="entry name" value="Peroxiredoxin_BCP/PrxQ"/>
</dbReference>
<dbReference type="GO" id="GO:0034599">
    <property type="term" value="P:cellular response to oxidative stress"/>
    <property type="evidence" value="ECO:0007669"/>
    <property type="project" value="TreeGrafter"/>
</dbReference>
<evidence type="ECO:0000256" key="7">
    <source>
        <dbReference type="ARBA" id="ARBA00023284"/>
    </source>
</evidence>
<organism evidence="14 15">
    <name type="scientific">Parashewanella curva</name>
    <dbReference type="NCBI Taxonomy" id="2338552"/>
    <lineage>
        <taxon>Bacteria</taxon>
        <taxon>Pseudomonadati</taxon>
        <taxon>Pseudomonadota</taxon>
        <taxon>Gammaproteobacteria</taxon>
        <taxon>Alteromonadales</taxon>
        <taxon>Shewanellaceae</taxon>
        <taxon>Parashewanella</taxon>
    </lineage>
</organism>
<dbReference type="EC" id="1.11.1.24" evidence="2"/>
<dbReference type="Pfam" id="PF00578">
    <property type="entry name" value="AhpC-TSA"/>
    <property type="match status" value="1"/>
</dbReference>
<evidence type="ECO:0000256" key="4">
    <source>
        <dbReference type="ARBA" id="ARBA00022862"/>
    </source>
</evidence>
<dbReference type="GO" id="GO:0045454">
    <property type="term" value="P:cell redox homeostasis"/>
    <property type="evidence" value="ECO:0007669"/>
    <property type="project" value="TreeGrafter"/>
</dbReference>
<reference evidence="14 15" key="1">
    <citation type="submission" date="2018-09" db="EMBL/GenBank/DDBJ databases">
        <title>Phylogeny of the Shewanellaceae, and recommendation for two new genera, Pseudoshewanella and Parashewanella.</title>
        <authorList>
            <person name="Wang G."/>
        </authorList>
    </citation>
    <scope>NUCLEOTIDE SEQUENCE [LARGE SCALE GENOMIC DNA]</scope>
    <source>
        <strain evidence="14 15">C51</strain>
    </source>
</reference>
<dbReference type="CDD" id="cd02970">
    <property type="entry name" value="PRX_like2"/>
    <property type="match status" value="1"/>
</dbReference>
<sequence>MLTRLLTTLALIFTISATAKPIATKDELVSPLLNGQNIPNVSISDINGKSTNLAKLANQKPTIFFFYRGGWCPYCNAQMGQIQSIQPKLLKMGFQIVGISPDTPEKLKESMTKNDLGYQLLSDPEMKAAKAFGVAFFTSERTTKRYASFGVTNPSFTTPKGEKRLVLPVPAMFMTDNKGLVHFQYVNPNFKVRAEPELVLTAAKLIKKKVK</sequence>
<keyword evidence="4" id="KW-0049">Antioxidant</keyword>
<evidence type="ECO:0000256" key="12">
    <source>
        <dbReference type="SAM" id="SignalP"/>
    </source>
</evidence>
<comment type="caution">
    <text evidence="14">The sequence shown here is derived from an EMBL/GenBank/DDBJ whole genome shotgun (WGS) entry which is preliminary data.</text>
</comment>
<keyword evidence="15" id="KW-1185">Reference proteome</keyword>
<keyword evidence="5" id="KW-0560">Oxidoreductase</keyword>
<feature type="domain" description="Thioredoxin" evidence="13">
    <location>
        <begin position="32"/>
        <end position="208"/>
    </location>
</feature>
<evidence type="ECO:0000256" key="10">
    <source>
        <dbReference type="ARBA" id="ARBA00042639"/>
    </source>
</evidence>
<evidence type="ECO:0000256" key="1">
    <source>
        <dbReference type="ARBA" id="ARBA00003330"/>
    </source>
</evidence>
<evidence type="ECO:0000256" key="8">
    <source>
        <dbReference type="ARBA" id="ARBA00032824"/>
    </source>
</evidence>
<dbReference type="PANTHER" id="PTHR42801:SF7">
    <property type="entry name" value="SLL1159 PROTEIN"/>
    <property type="match status" value="1"/>
</dbReference>
<dbReference type="InterPro" id="IPR013766">
    <property type="entry name" value="Thioredoxin_domain"/>
</dbReference>
<comment type="catalytic activity">
    <reaction evidence="11">
        <text>a hydroperoxide + [thioredoxin]-dithiol = an alcohol + [thioredoxin]-disulfide + H2O</text>
        <dbReference type="Rhea" id="RHEA:62620"/>
        <dbReference type="Rhea" id="RHEA-COMP:10698"/>
        <dbReference type="Rhea" id="RHEA-COMP:10700"/>
        <dbReference type="ChEBI" id="CHEBI:15377"/>
        <dbReference type="ChEBI" id="CHEBI:29950"/>
        <dbReference type="ChEBI" id="CHEBI:30879"/>
        <dbReference type="ChEBI" id="CHEBI:35924"/>
        <dbReference type="ChEBI" id="CHEBI:50058"/>
        <dbReference type="EC" id="1.11.1.24"/>
    </reaction>
</comment>
<feature type="signal peptide" evidence="12">
    <location>
        <begin position="1"/>
        <end position="19"/>
    </location>
</feature>
<evidence type="ECO:0000256" key="11">
    <source>
        <dbReference type="ARBA" id="ARBA00049091"/>
    </source>
</evidence>
<evidence type="ECO:0000256" key="5">
    <source>
        <dbReference type="ARBA" id="ARBA00023002"/>
    </source>
</evidence>
<name>A0A3L8Q1P0_9GAMM</name>
<dbReference type="Proteomes" id="UP000281474">
    <property type="component" value="Unassembled WGS sequence"/>
</dbReference>
<evidence type="ECO:0000256" key="2">
    <source>
        <dbReference type="ARBA" id="ARBA00013017"/>
    </source>
</evidence>
<keyword evidence="12" id="KW-0732">Signal</keyword>
<dbReference type="SUPFAM" id="SSF52833">
    <property type="entry name" value="Thioredoxin-like"/>
    <property type="match status" value="1"/>
</dbReference>
<gene>
    <name evidence="14" type="ORF">D5018_02435</name>
</gene>
<evidence type="ECO:0000313" key="15">
    <source>
        <dbReference type="Proteomes" id="UP000281474"/>
    </source>
</evidence>
<keyword evidence="3" id="KW-0575">Peroxidase</keyword>
<dbReference type="OrthoDB" id="9809746at2"/>
<comment type="similarity">
    <text evidence="9">Belongs to the peroxiredoxin family. BCP/PrxQ subfamily.</text>
</comment>
<proteinExistence type="inferred from homology"/>
<dbReference type="AlphaFoldDB" id="A0A3L8Q1P0"/>
<evidence type="ECO:0000256" key="9">
    <source>
        <dbReference type="ARBA" id="ARBA00038489"/>
    </source>
</evidence>
<dbReference type="PANTHER" id="PTHR42801">
    <property type="entry name" value="THIOREDOXIN-DEPENDENT PEROXIDE REDUCTASE"/>
    <property type="match status" value="1"/>
</dbReference>
<dbReference type="InterPro" id="IPR000866">
    <property type="entry name" value="AhpC/TSA"/>
</dbReference>
<evidence type="ECO:0000259" key="13">
    <source>
        <dbReference type="PROSITE" id="PS51352"/>
    </source>
</evidence>
<dbReference type="Gene3D" id="3.40.30.10">
    <property type="entry name" value="Glutaredoxin"/>
    <property type="match status" value="1"/>
</dbReference>
<comment type="function">
    <text evidence="1">Thiol-specific peroxidase that catalyzes the reduction of hydrogen peroxide and organic hydroperoxides to water and alcohols, respectively. Plays a role in cell protection against oxidative stress by detoxifying peroxides and as sensor of hydrogen peroxide-mediated signaling events.</text>
</comment>
<keyword evidence="7" id="KW-0676">Redox-active center</keyword>
<evidence type="ECO:0000256" key="6">
    <source>
        <dbReference type="ARBA" id="ARBA00023157"/>
    </source>
</evidence>
<dbReference type="GO" id="GO:0005737">
    <property type="term" value="C:cytoplasm"/>
    <property type="evidence" value="ECO:0007669"/>
    <property type="project" value="TreeGrafter"/>
</dbReference>
<dbReference type="InterPro" id="IPR036249">
    <property type="entry name" value="Thioredoxin-like_sf"/>
</dbReference>